<evidence type="ECO:0000313" key="4">
    <source>
        <dbReference type="Proteomes" id="UP000058114"/>
    </source>
</evidence>
<reference evidence="3 5" key="3">
    <citation type="submission" date="2021-09" db="EMBL/GenBank/DDBJ databases">
        <title>Aeromonas schubertii isolated from Asian sea bass.</title>
        <authorList>
            <person name="Pinpimai K."/>
        </authorList>
    </citation>
    <scope>NUCLEOTIDE SEQUENCE [LARGE SCALE GENOMIC DNA]</scope>
    <source>
        <strain evidence="3 5">CHULA2021a</strain>
    </source>
</reference>
<dbReference type="EMBL" id="CP013067">
    <property type="protein sequence ID" value="ALP39435.1"/>
    <property type="molecule type" value="Genomic_DNA"/>
</dbReference>
<protein>
    <submittedName>
        <fullName evidence="2">Uncharacterized protein</fullName>
    </submittedName>
</protein>
<dbReference type="RefSeq" id="WP_005349310.1">
    <property type="nucleotide sequence ID" value="NZ_CP013067.1"/>
</dbReference>
<keyword evidence="1" id="KW-0472">Membrane</keyword>
<accession>A0A0S2SCL1</accession>
<evidence type="ECO:0000313" key="5">
    <source>
        <dbReference type="Proteomes" id="UP000774958"/>
    </source>
</evidence>
<dbReference type="KEGG" id="asr:WL1483_16"/>
<keyword evidence="1" id="KW-1133">Transmembrane helix</keyword>
<proteinExistence type="predicted"/>
<dbReference type="EMBL" id="JAIRBT010000014">
    <property type="protein sequence ID" value="MBZ6066852.1"/>
    <property type="molecule type" value="Genomic_DNA"/>
</dbReference>
<sequence length="61" mass="6763">MIQSYDRLKVYAAMGFLAFSMLALGTPIGNAGTWFGALVMIGLGLWVEISDFDEDEDDRDQ</sequence>
<feature type="transmembrane region" description="Helical" evidence="1">
    <location>
        <begin position="7"/>
        <end position="25"/>
    </location>
</feature>
<evidence type="ECO:0000313" key="3">
    <source>
        <dbReference type="EMBL" id="MBZ6066852.1"/>
    </source>
</evidence>
<dbReference type="Proteomes" id="UP000774958">
    <property type="component" value="Unassembled WGS sequence"/>
</dbReference>
<dbReference type="PATRIC" id="fig|652.5.peg.4354"/>
<reference evidence="4" key="1">
    <citation type="submission" date="2015-10" db="EMBL/GenBank/DDBJ databases">
        <title>Complete Genome Sequence of Aeromonas schubertii strain WL1483.</title>
        <authorList>
            <person name="Liu L."/>
        </authorList>
    </citation>
    <scope>NUCLEOTIDE SEQUENCE [LARGE SCALE GENOMIC DNA]</scope>
    <source>
        <strain evidence="4">WL1483</strain>
    </source>
</reference>
<keyword evidence="5" id="KW-1185">Reference proteome</keyword>
<keyword evidence="1" id="KW-0812">Transmembrane</keyword>
<gene>
    <name evidence="3" type="ORF">LA374_11655</name>
    <name evidence="2" type="ORF">WL1483_16</name>
</gene>
<evidence type="ECO:0000313" key="2">
    <source>
        <dbReference type="EMBL" id="ALP39435.1"/>
    </source>
</evidence>
<organism evidence="2 4">
    <name type="scientific">Aeromonas schubertii</name>
    <dbReference type="NCBI Taxonomy" id="652"/>
    <lineage>
        <taxon>Bacteria</taxon>
        <taxon>Pseudomonadati</taxon>
        <taxon>Pseudomonadota</taxon>
        <taxon>Gammaproteobacteria</taxon>
        <taxon>Aeromonadales</taxon>
        <taxon>Aeromonadaceae</taxon>
        <taxon>Aeromonas</taxon>
    </lineage>
</organism>
<dbReference type="AlphaFoldDB" id="A0A0S2SCL1"/>
<reference evidence="2 4" key="2">
    <citation type="journal article" date="2016" name="Genome Announc.">
        <title>Complete Genome Sequence of the Highly Virulent Aeromonas schubertii Strain WL1483, Isolated from Diseased Snakehead Fish (Channa argus) in China.</title>
        <authorList>
            <person name="Liu L."/>
            <person name="Li N."/>
            <person name="Zhang D."/>
            <person name="Fu X."/>
            <person name="Shi C."/>
            <person name="Lin Q."/>
            <person name="Hao G."/>
        </authorList>
    </citation>
    <scope>NUCLEOTIDE SEQUENCE [LARGE SCALE GENOMIC DNA]</scope>
    <source>
        <strain evidence="2 4">WL1483</strain>
    </source>
</reference>
<dbReference type="Proteomes" id="UP000058114">
    <property type="component" value="Chromosome"/>
</dbReference>
<name>A0A0S2SCL1_9GAMM</name>
<evidence type="ECO:0000256" key="1">
    <source>
        <dbReference type="SAM" id="Phobius"/>
    </source>
</evidence>